<dbReference type="InterPro" id="IPR048466">
    <property type="entry name" value="DNA_pol3_delta-like_C"/>
</dbReference>
<evidence type="ECO:0000313" key="11">
    <source>
        <dbReference type="EMBL" id="MBE6421372.1"/>
    </source>
</evidence>
<gene>
    <name evidence="11" type="primary">holA</name>
    <name evidence="11" type="ORF">E7027_04485</name>
</gene>
<dbReference type="EMBL" id="SUVG01000005">
    <property type="protein sequence ID" value="MBE6421372.1"/>
    <property type="molecule type" value="Genomic_DNA"/>
</dbReference>
<keyword evidence="5" id="KW-0235">DNA replication</keyword>
<keyword evidence="3 11" id="KW-0808">Transferase</keyword>
<accession>A0A928DP51</accession>
<dbReference type="PANTHER" id="PTHR34388:SF1">
    <property type="entry name" value="DNA POLYMERASE III SUBUNIT DELTA"/>
    <property type="match status" value="1"/>
</dbReference>
<keyword evidence="6" id="KW-0239">DNA-directed DNA polymerase</keyword>
<dbReference type="GO" id="GO:0003887">
    <property type="term" value="F:DNA-directed DNA polymerase activity"/>
    <property type="evidence" value="ECO:0007669"/>
    <property type="project" value="UniProtKB-KW"/>
</dbReference>
<keyword evidence="4 11" id="KW-0548">Nucleotidyltransferase</keyword>
<evidence type="ECO:0000256" key="6">
    <source>
        <dbReference type="ARBA" id="ARBA00022932"/>
    </source>
</evidence>
<dbReference type="Gene3D" id="1.10.8.60">
    <property type="match status" value="1"/>
</dbReference>
<reference evidence="11" key="1">
    <citation type="submission" date="2019-04" db="EMBL/GenBank/DDBJ databases">
        <title>Evolution of Biomass-Degrading Anaerobic Consortia Revealed by Metagenomics.</title>
        <authorList>
            <person name="Peng X."/>
        </authorList>
    </citation>
    <scope>NUCLEOTIDE SEQUENCE</scope>
    <source>
        <strain evidence="11">SIG66</strain>
    </source>
</reference>
<evidence type="ECO:0000256" key="5">
    <source>
        <dbReference type="ARBA" id="ARBA00022705"/>
    </source>
</evidence>
<evidence type="ECO:0000256" key="7">
    <source>
        <dbReference type="ARBA" id="ARBA00034754"/>
    </source>
</evidence>
<proteinExistence type="inferred from homology"/>
<dbReference type="AlphaFoldDB" id="A0A928DP51"/>
<evidence type="ECO:0000256" key="3">
    <source>
        <dbReference type="ARBA" id="ARBA00022679"/>
    </source>
</evidence>
<dbReference type="SUPFAM" id="SSF52540">
    <property type="entry name" value="P-loop containing nucleoside triphosphate hydrolases"/>
    <property type="match status" value="1"/>
</dbReference>
<dbReference type="EC" id="2.7.7.7" evidence="1"/>
<evidence type="ECO:0000259" key="10">
    <source>
        <dbReference type="Pfam" id="PF21694"/>
    </source>
</evidence>
<comment type="catalytic activity">
    <reaction evidence="8">
        <text>DNA(n) + a 2'-deoxyribonucleoside 5'-triphosphate = DNA(n+1) + diphosphate</text>
        <dbReference type="Rhea" id="RHEA:22508"/>
        <dbReference type="Rhea" id="RHEA-COMP:17339"/>
        <dbReference type="Rhea" id="RHEA-COMP:17340"/>
        <dbReference type="ChEBI" id="CHEBI:33019"/>
        <dbReference type="ChEBI" id="CHEBI:61560"/>
        <dbReference type="ChEBI" id="CHEBI:173112"/>
        <dbReference type="EC" id="2.7.7.7"/>
    </reaction>
</comment>
<dbReference type="InterPro" id="IPR008921">
    <property type="entry name" value="DNA_pol3_clamp-load_cplx_C"/>
</dbReference>
<dbReference type="Proteomes" id="UP000725649">
    <property type="component" value="Unassembled WGS sequence"/>
</dbReference>
<evidence type="ECO:0000256" key="1">
    <source>
        <dbReference type="ARBA" id="ARBA00012417"/>
    </source>
</evidence>
<organism evidence="11 12">
    <name type="scientific">Candidatus Avelusimicrobium gallicola</name>
    <dbReference type="NCBI Taxonomy" id="2562704"/>
    <lineage>
        <taxon>Bacteria</taxon>
        <taxon>Pseudomonadati</taxon>
        <taxon>Elusimicrobiota</taxon>
        <taxon>Elusimicrobia</taxon>
        <taxon>Elusimicrobiales</taxon>
        <taxon>Elusimicrobiaceae</taxon>
        <taxon>Candidatus Avelusimicrobium</taxon>
    </lineage>
</organism>
<dbReference type="Gene3D" id="3.40.50.300">
    <property type="entry name" value="P-loop containing nucleotide triphosphate hydrolases"/>
    <property type="match status" value="1"/>
</dbReference>
<dbReference type="GO" id="GO:0006261">
    <property type="term" value="P:DNA-templated DNA replication"/>
    <property type="evidence" value="ECO:0007669"/>
    <property type="project" value="TreeGrafter"/>
</dbReference>
<evidence type="ECO:0000259" key="9">
    <source>
        <dbReference type="Pfam" id="PF06144"/>
    </source>
</evidence>
<comment type="similarity">
    <text evidence="7">Belongs to the DNA polymerase HolA subunit family.</text>
</comment>
<dbReference type="InterPro" id="IPR027417">
    <property type="entry name" value="P-loop_NTPase"/>
</dbReference>
<evidence type="ECO:0000313" key="12">
    <source>
        <dbReference type="Proteomes" id="UP000725649"/>
    </source>
</evidence>
<dbReference type="Gene3D" id="1.20.272.10">
    <property type="match status" value="1"/>
</dbReference>
<feature type="domain" description="DNA polymerase III delta N-terminal" evidence="9">
    <location>
        <begin position="22"/>
        <end position="122"/>
    </location>
</feature>
<dbReference type="SUPFAM" id="SSF48019">
    <property type="entry name" value="post-AAA+ oligomerization domain-like"/>
    <property type="match status" value="1"/>
</dbReference>
<dbReference type="Pfam" id="PF21694">
    <property type="entry name" value="DNA_pol3_delta_C"/>
    <property type="match status" value="1"/>
</dbReference>
<dbReference type="NCBIfam" id="TIGR01128">
    <property type="entry name" value="holA"/>
    <property type="match status" value="1"/>
</dbReference>
<comment type="caution">
    <text evidence="11">The sequence shown here is derived from an EMBL/GenBank/DDBJ whole genome shotgun (WGS) entry which is preliminary data.</text>
</comment>
<sequence length="335" mass="37657">MAKITAEKLNAELAKNTVLPVYLLTGEDVYRKNLVIQKIREILHPDDFNFYQAEADKADMGELLAMANTAPVFSDARVLVLTGIEKLRKEPKEALIRYLDNPLPSTTLILTHNDSKKMKTEKVLAEVCSDAGRVANFDELQKEELSLWTREKLREKGLNADFDSLDMLCEIVGGELNALENEIEKLYLYTLDRTDKTITQEDVLACIGFSKEENPFELANAITACDKNRAIKLLDKLLDDGEEPIGILSKMTFPILKMARIKRMSEAGMAPADILRAAGLMYWENRLVSAARRFPAQKNFLNALNRIIEADSAFKSSSASDPKIVLKGILLTLFR</sequence>
<evidence type="ECO:0000256" key="4">
    <source>
        <dbReference type="ARBA" id="ARBA00022695"/>
    </source>
</evidence>
<feature type="domain" description="DNA polymerase III delta subunit-like C-terminal" evidence="10">
    <location>
        <begin position="212"/>
        <end position="327"/>
    </location>
</feature>
<dbReference type="GO" id="GO:0003677">
    <property type="term" value="F:DNA binding"/>
    <property type="evidence" value="ECO:0007669"/>
    <property type="project" value="InterPro"/>
</dbReference>
<protein>
    <recommendedName>
        <fullName evidence="2">DNA polymerase III subunit delta</fullName>
        <ecNumber evidence="1">2.7.7.7</ecNumber>
    </recommendedName>
</protein>
<dbReference type="Pfam" id="PF06144">
    <property type="entry name" value="DNA_pol3_delta"/>
    <property type="match status" value="1"/>
</dbReference>
<evidence type="ECO:0000256" key="8">
    <source>
        <dbReference type="ARBA" id="ARBA00049244"/>
    </source>
</evidence>
<dbReference type="InterPro" id="IPR005790">
    <property type="entry name" value="DNA_polIII_delta"/>
</dbReference>
<dbReference type="InterPro" id="IPR010372">
    <property type="entry name" value="DNA_pol3_delta_N"/>
</dbReference>
<evidence type="ECO:0000256" key="2">
    <source>
        <dbReference type="ARBA" id="ARBA00017703"/>
    </source>
</evidence>
<name>A0A928DP51_9BACT</name>
<dbReference type="PANTHER" id="PTHR34388">
    <property type="entry name" value="DNA POLYMERASE III SUBUNIT DELTA"/>
    <property type="match status" value="1"/>
</dbReference>
<dbReference type="GO" id="GO:0009360">
    <property type="term" value="C:DNA polymerase III complex"/>
    <property type="evidence" value="ECO:0007669"/>
    <property type="project" value="InterPro"/>
</dbReference>